<keyword evidence="8 9" id="KW-0472">Membrane</keyword>
<dbReference type="InterPro" id="IPR044878">
    <property type="entry name" value="UbiA_sf"/>
</dbReference>
<evidence type="ECO:0000256" key="2">
    <source>
        <dbReference type="ARBA" id="ARBA00004141"/>
    </source>
</evidence>
<evidence type="ECO:0000256" key="7">
    <source>
        <dbReference type="ARBA" id="ARBA00022989"/>
    </source>
</evidence>
<dbReference type="OrthoDB" id="18170at2759"/>
<accession>A0A084AU68</accession>
<evidence type="ECO:0000256" key="5">
    <source>
        <dbReference type="ARBA" id="ARBA00022679"/>
    </source>
</evidence>
<feature type="transmembrane region" description="Helical" evidence="9">
    <location>
        <begin position="274"/>
        <end position="294"/>
    </location>
</feature>
<name>A0A084AU68_STACB</name>
<evidence type="ECO:0000256" key="1">
    <source>
        <dbReference type="ARBA" id="ARBA00001946"/>
    </source>
</evidence>
<keyword evidence="6 9" id="KW-0812">Transmembrane</keyword>
<dbReference type="EMBL" id="KL648556">
    <property type="protein sequence ID" value="KEY68847.1"/>
    <property type="molecule type" value="Genomic_DNA"/>
</dbReference>
<gene>
    <name evidence="10" type="ORF">S7711_03787</name>
</gene>
<dbReference type="CDD" id="cd13959">
    <property type="entry name" value="PT_UbiA_COQ2"/>
    <property type="match status" value="1"/>
</dbReference>
<dbReference type="Proteomes" id="UP000028045">
    <property type="component" value="Unassembled WGS sequence"/>
</dbReference>
<evidence type="ECO:0000256" key="4">
    <source>
        <dbReference type="ARBA" id="ARBA00005985"/>
    </source>
</evidence>
<comment type="pathway">
    <text evidence="3">Secondary metabolite biosynthesis; terpenoid biosynthesis.</text>
</comment>
<proteinExistence type="inferred from homology"/>
<organism evidence="10 11">
    <name type="scientific">Stachybotrys chartarum (strain CBS 109288 / IBT 7711)</name>
    <name type="common">Toxic black mold</name>
    <name type="synonym">Stilbospora chartarum</name>
    <dbReference type="NCBI Taxonomy" id="1280523"/>
    <lineage>
        <taxon>Eukaryota</taxon>
        <taxon>Fungi</taxon>
        <taxon>Dikarya</taxon>
        <taxon>Ascomycota</taxon>
        <taxon>Pezizomycotina</taxon>
        <taxon>Sordariomycetes</taxon>
        <taxon>Hypocreomycetidae</taxon>
        <taxon>Hypocreales</taxon>
        <taxon>Stachybotryaceae</taxon>
        <taxon>Stachybotrys</taxon>
    </lineage>
</organism>
<dbReference type="InterPro" id="IPR039653">
    <property type="entry name" value="Prenyltransferase"/>
</dbReference>
<feature type="transmembrane region" description="Helical" evidence="9">
    <location>
        <begin position="47"/>
        <end position="68"/>
    </location>
</feature>
<feature type="transmembrane region" description="Helical" evidence="9">
    <location>
        <begin position="169"/>
        <end position="192"/>
    </location>
</feature>
<evidence type="ECO:0000256" key="9">
    <source>
        <dbReference type="SAM" id="Phobius"/>
    </source>
</evidence>
<feature type="transmembrane region" description="Helical" evidence="9">
    <location>
        <begin position="204"/>
        <end position="223"/>
    </location>
</feature>
<dbReference type="PANTHER" id="PTHR11048">
    <property type="entry name" value="PRENYLTRANSFERASES"/>
    <property type="match status" value="1"/>
</dbReference>
<dbReference type="HOGENOM" id="CLU_034879_2_0_1"/>
<keyword evidence="11" id="KW-1185">Reference proteome</keyword>
<feature type="transmembrane region" description="Helical" evidence="9">
    <location>
        <begin position="306"/>
        <end position="325"/>
    </location>
</feature>
<feature type="transmembrane region" description="Helical" evidence="9">
    <location>
        <begin position="144"/>
        <end position="162"/>
    </location>
</feature>
<evidence type="ECO:0000313" key="10">
    <source>
        <dbReference type="EMBL" id="KEY68847.1"/>
    </source>
</evidence>
<comment type="similarity">
    <text evidence="4">Belongs to the UbiA prenyltransferase family.</text>
</comment>
<protein>
    <submittedName>
        <fullName evidence="10">Uncharacterized protein</fullName>
    </submittedName>
</protein>
<dbReference type="InterPro" id="IPR000537">
    <property type="entry name" value="UbiA_prenyltransferase"/>
</dbReference>
<dbReference type="AlphaFoldDB" id="A0A084AU68"/>
<dbReference type="PANTHER" id="PTHR11048:SF28">
    <property type="entry name" value="4-HYDROXYBENZOATE POLYPRENYLTRANSFERASE, MITOCHONDRIAL"/>
    <property type="match status" value="1"/>
</dbReference>
<comment type="subcellular location">
    <subcellularLocation>
        <location evidence="2">Membrane</location>
        <topology evidence="2">Multi-pass membrane protein</topology>
    </subcellularLocation>
</comment>
<dbReference type="GO" id="GO:0005743">
    <property type="term" value="C:mitochondrial inner membrane"/>
    <property type="evidence" value="ECO:0007669"/>
    <property type="project" value="TreeGrafter"/>
</dbReference>
<evidence type="ECO:0000256" key="8">
    <source>
        <dbReference type="ARBA" id="ARBA00023136"/>
    </source>
</evidence>
<keyword evidence="7 9" id="KW-1133">Transmembrane helix</keyword>
<dbReference type="Gene3D" id="1.10.357.140">
    <property type="entry name" value="UbiA prenyltransferase"/>
    <property type="match status" value="1"/>
</dbReference>
<dbReference type="Pfam" id="PF01040">
    <property type="entry name" value="UbiA"/>
    <property type="match status" value="1"/>
</dbReference>
<comment type="cofactor">
    <cofactor evidence="1">
        <name>Mg(2+)</name>
        <dbReference type="ChEBI" id="CHEBI:18420"/>
    </cofactor>
</comment>
<evidence type="ECO:0000313" key="11">
    <source>
        <dbReference type="Proteomes" id="UP000028045"/>
    </source>
</evidence>
<dbReference type="GO" id="GO:0008412">
    <property type="term" value="F:4-hydroxybenzoate polyprenyltransferase activity"/>
    <property type="evidence" value="ECO:0007669"/>
    <property type="project" value="TreeGrafter"/>
</dbReference>
<reference evidence="10 11" key="1">
    <citation type="journal article" date="2014" name="BMC Genomics">
        <title>Comparative genome sequencing reveals chemotype-specific gene clusters in the toxigenic black mold Stachybotrys.</title>
        <authorList>
            <person name="Semeiks J."/>
            <person name="Borek D."/>
            <person name="Otwinowski Z."/>
            <person name="Grishin N.V."/>
        </authorList>
    </citation>
    <scope>NUCLEOTIDE SEQUENCE [LARGE SCALE GENOMIC DNA]</scope>
    <source>
        <strain evidence="11">CBS 109288 / IBT 7711</strain>
    </source>
</reference>
<dbReference type="GO" id="GO:0006744">
    <property type="term" value="P:ubiquinone biosynthetic process"/>
    <property type="evidence" value="ECO:0007669"/>
    <property type="project" value="TreeGrafter"/>
</dbReference>
<evidence type="ECO:0000256" key="6">
    <source>
        <dbReference type="ARBA" id="ARBA00022692"/>
    </source>
</evidence>
<feature type="transmembrane region" description="Helical" evidence="9">
    <location>
        <begin position="116"/>
        <end position="138"/>
    </location>
</feature>
<dbReference type="Gene3D" id="1.20.120.1780">
    <property type="entry name" value="UbiA prenyltransferase"/>
    <property type="match status" value="1"/>
</dbReference>
<dbReference type="FunFam" id="1.10.357.140:FF:000008">
    <property type="entry name" value="4-hydroxybenzoate octaprenyltransferase"/>
    <property type="match status" value="1"/>
</dbReference>
<evidence type="ECO:0000256" key="3">
    <source>
        <dbReference type="ARBA" id="ARBA00004721"/>
    </source>
</evidence>
<feature type="transmembrane region" description="Helical" evidence="9">
    <location>
        <begin position="244"/>
        <end position="262"/>
    </location>
</feature>
<sequence>MPEKNSKLVPEEPAPYENPKYNRGLLRLVPKAWVPYGELMRLELPHGLYLCYFPLFVGILHGSVISPVPIKPSEIAYQATLYLGWNFFLRGAGCAWNDNVDQEFDRQTGRCKSRPIARGAVSTAGANLFTILFVALAFACIWPLPAICIKLGVLTTGLSLVYPYCKRYTYFASVILGVTIAVSFILATYGTGLASIEEKHRAPTTYATVAIVLLIIFYDVVYARPDIVDDLKSGVKGMAVLFRNYIEVLLSILTLAAAGLLALTGRELGTGPYFYLFAVGGLTATYFFIIIQLHRRVFETWTTSSGWLYVFAVINLAAGYLTEYLRQASASTAT</sequence>
<keyword evidence="5" id="KW-0808">Transferase</keyword>